<dbReference type="GO" id="GO:0016787">
    <property type="term" value="F:hydrolase activity"/>
    <property type="evidence" value="ECO:0007669"/>
    <property type="project" value="UniProtKB-KW"/>
</dbReference>
<dbReference type="EMBL" id="BAABJP010000005">
    <property type="protein sequence ID" value="GAA5149915.1"/>
    <property type="molecule type" value="Genomic_DNA"/>
</dbReference>
<sequence>MDPTVLDTEAFAALPREMWRPRAEHSRPGVRILDTPGALVRVRDSHTGQARTPAPHTAVLFTDAPHTVECYDELLAHLAPRVRVVVVEPPGFGFSWVTDPAAFTLTGATTALVSALHQLEIGNAVLGGACVYGFLALTAAHADPGLARAILLAQTPSWAAARRWGRDVLDPHGQLSVPWEGQARWRCNRQTMAEGWYRFAAGPGAPLDTWEKNADQVLRAGASYALASQAQRWWADDTGGPDPLDLPATVLWGEADRSHRKAGTDPDAVLDLLPDGRVVRLPAVGHFADTEDVTATAGALHDLLRS</sequence>
<comment type="caution">
    <text evidence="1">The sequence shown here is derived from an EMBL/GenBank/DDBJ whole genome shotgun (WGS) entry which is preliminary data.</text>
</comment>
<reference evidence="2" key="1">
    <citation type="journal article" date="2019" name="Int. J. Syst. Evol. Microbiol.">
        <title>The Global Catalogue of Microorganisms (GCM) 10K type strain sequencing project: providing services to taxonomists for standard genome sequencing and annotation.</title>
        <authorList>
            <consortium name="The Broad Institute Genomics Platform"/>
            <consortium name="The Broad Institute Genome Sequencing Center for Infectious Disease"/>
            <person name="Wu L."/>
            <person name="Ma J."/>
        </authorList>
    </citation>
    <scope>NUCLEOTIDE SEQUENCE [LARGE SCALE GENOMIC DNA]</scope>
    <source>
        <strain evidence="2">JCM 18303</strain>
    </source>
</reference>
<dbReference type="SUPFAM" id="SSF53474">
    <property type="entry name" value="alpha/beta-Hydrolases"/>
    <property type="match status" value="1"/>
</dbReference>
<name>A0ABP9PP93_9PSEU</name>
<evidence type="ECO:0000313" key="1">
    <source>
        <dbReference type="EMBL" id="GAA5149915.1"/>
    </source>
</evidence>
<evidence type="ECO:0000313" key="2">
    <source>
        <dbReference type="Proteomes" id="UP001428817"/>
    </source>
</evidence>
<proteinExistence type="predicted"/>
<dbReference type="RefSeq" id="WP_185060973.1">
    <property type="nucleotide sequence ID" value="NZ_BAABJP010000005.1"/>
</dbReference>
<keyword evidence="1" id="KW-0378">Hydrolase</keyword>
<dbReference type="Proteomes" id="UP001428817">
    <property type="component" value="Unassembled WGS sequence"/>
</dbReference>
<protein>
    <submittedName>
        <fullName evidence="1">Alpha/beta hydrolase</fullName>
    </submittedName>
</protein>
<organism evidence="1 2">
    <name type="scientific">Pseudonocardia eucalypti</name>
    <dbReference type="NCBI Taxonomy" id="648755"/>
    <lineage>
        <taxon>Bacteria</taxon>
        <taxon>Bacillati</taxon>
        <taxon>Actinomycetota</taxon>
        <taxon>Actinomycetes</taxon>
        <taxon>Pseudonocardiales</taxon>
        <taxon>Pseudonocardiaceae</taxon>
        <taxon>Pseudonocardia</taxon>
    </lineage>
</organism>
<dbReference type="Gene3D" id="3.40.50.1820">
    <property type="entry name" value="alpha/beta hydrolase"/>
    <property type="match status" value="1"/>
</dbReference>
<gene>
    <name evidence="1" type="ORF">GCM10023321_14500</name>
</gene>
<keyword evidence="2" id="KW-1185">Reference proteome</keyword>
<accession>A0ABP9PP93</accession>
<dbReference type="InterPro" id="IPR029058">
    <property type="entry name" value="AB_hydrolase_fold"/>
</dbReference>